<dbReference type="InterPro" id="IPR052558">
    <property type="entry name" value="Siderophore_Hydrolase_D"/>
</dbReference>
<keyword evidence="4" id="KW-0614">Plasmid</keyword>
<geneLocation type="plasmid" evidence="4">
    <name>unnamed</name>
</geneLocation>
<dbReference type="InterPro" id="IPR029058">
    <property type="entry name" value="AB_hydrolase_fold"/>
</dbReference>
<keyword evidence="2" id="KW-0378">Hydrolase</keyword>
<dbReference type="Gene3D" id="3.40.50.1820">
    <property type="entry name" value="alpha/beta hydrolase"/>
    <property type="match status" value="1"/>
</dbReference>
<reference evidence="4 5" key="1">
    <citation type="submission" date="2017-07" db="EMBL/GenBank/DDBJ databases">
        <title>Whole genome sequence of Azospirillum brasilense 2A1, a potential biofertilizer strain.</title>
        <authorList>
            <person name="Fontana C.A."/>
            <person name="Toffoli L.M."/>
            <person name="Salazar S.M."/>
            <person name="Puglisi E."/>
            <person name="Pedraza R."/>
            <person name="Bassi D."/>
            <person name="Cocconcelli P.S."/>
        </authorList>
    </citation>
    <scope>NUCLEOTIDE SEQUENCE [LARGE SCALE GENOMIC DNA]</scope>
    <source>
        <strain evidence="4 5">2A1</strain>
        <plasmid evidence="4">unnamed</plasmid>
    </source>
</reference>
<sequence length="312" mass="33875">MLRFATTVLLVALSSFGVQAAPAEAVTAEAVTAEPMKEVRKMERFDLRADRTGLDYRIFLVRPSEPPPPGGYPVIFLLDGNATVPMMEKVIGPNPPEPYGSAAVVGIGYPTDEPFDILRRYRDLTPPTPPEFIPPSRDGASVIETGGRDDFLAFIETQVIPAVEARLPVDRRRRTLFGHSLGGLFSLYVLYTKGELFQTYVAADPAIWWSGQAILKEQAAFLARSKGADVVSGTALLIETSGKLVERPLPAADAERLKRLRSGQTGREVAATLATVPGLRLAFHDFVEESHGSMLPLAVADALRFAFGRGPD</sequence>
<keyword evidence="3" id="KW-0732">Signal</keyword>
<gene>
    <name evidence="4" type="ORF">CHT98_25315</name>
</gene>
<dbReference type="RefSeq" id="WP_094306194.1">
    <property type="nucleotide sequence ID" value="NZ_NOWT01000032.1"/>
</dbReference>
<dbReference type="Pfam" id="PF00756">
    <property type="entry name" value="Esterase"/>
    <property type="match status" value="1"/>
</dbReference>
<dbReference type="GO" id="GO:0016788">
    <property type="term" value="F:hydrolase activity, acting on ester bonds"/>
    <property type="evidence" value="ECO:0007669"/>
    <property type="project" value="TreeGrafter"/>
</dbReference>
<name>A0A235H8H7_AZOBR</name>
<comment type="caution">
    <text evidence="4">The sequence shown here is derived from an EMBL/GenBank/DDBJ whole genome shotgun (WGS) entry which is preliminary data.</text>
</comment>
<accession>A0A235H8H7</accession>
<dbReference type="SUPFAM" id="SSF53474">
    <property type="entry name" value="alpha/beta-Hydrolases"/>
    <property type="match status" value="1"/>
</dbReference>
<feature type="signal peptide" evidence="3">
    <location>
        <begin position="1"/>
        <end position="20"/>
    </location>
</feature>
<dbReference type="Proteomes" id="UP000215367">
    <property type="component" value="Unassembled WGS sequence"/>
</dbReference>
<protein>
    <submittedName>
        <fullName evidence="4">Ferri-bacillibactin esterase besA</fullName>
    </submittedName>
</protein>
<evidence type="ECO:0000313" key="5">
    <source>
        <dbReference type="Proteomes" id="UP000215367"/>
    </source>
</evidence>
<dbReference type="EMBL" id="NOWT01000032">
    <property type="protein sequence ID" value="OYD81515.1"/>
    <property type="molecule type" value="Genomic_DNA"/>
</dbReference>
<dbReference type="PANTHER" id="PTHR40841:SF2">
    <property type="entry name" value="SIDEROPHORE-DEGRADING ESTERASE (EUROFUNG)"/>
    <property type="match status" value="1"/>
</dbReference>
<comment type="similarity">
    <text evidence="1">Belongs to the esterase D family.</text>
</comment>
<proteinExistence type="inferred from homology"/>
<evidence type="ECO:0000256" key="3">
    <source>
        <dbReference type="SAM" id="SignalP"/>
    </source>
</evidence>
<evidence type="ECO:0000256" key="1">
    <source>
        <dbReference type="ARBA" id="ARBA00005622"/>
    </source>
</evidence>
<evidence type="ECO:0000313" key="4">
    <source>
        <dbReference type="EMBL" id="OYD81515.1"/>
    </source>
</evidence>
<evidence type="ECO:0000256" key="2">
    <source>
        <dbReference type="ARBA" id="ARBA00022801"/>
    </source>
</evidence>
<dbReference type="PANTHER" id="PTHR40841">
    <property type="entry name" value="SIDEROPHORE TRIACETYLFUSARININE C ESTERASE"/>
    <property type="match status" value="1"/>
</dbReference>
<dbReference type="InterPro" id="IPR000801">
    <property type="entry name" value="Esterase-like"/>
</dbReference>
<organism evidence="4 5">
    <name type="scientific">Azospirillum brasilense</name>
    <dbReference type="NCBI Taxonomy" id="192"/>
    <lineage>
        <taxon>Bacteria</taxon>
        <taxon>Pseudomonadati</taxon>
        <taxon>Pseudomonadota</taxon>
        <taxon>Alphaproteobacteria</taxon>
        <taxon>Rhodospirillales</taxon>
        <taxon>Azospirillaceae</taxon>
        <taxon>Azospirillum</taxon>
    </lineage>
</organism>
<feature type="chain" id="PRO_5012805348" evidence="3">
    <location>
        <begin position="21"/>
        <end position="312"/>
    </location>
</feature>
<dbReference type="AlphaFoldDB" id="A0A235H8H7"/>